<feature type="compositionally biased region" description="Acidic residues" evidence="1">
    <location>
        <begin position="260"/>
        <end position="270"/>
    </location>
</feature>
<accession>A0A0R3RHZ0</accession>
<evidence type="ECO:0000313" key="2">
    <source>
        <dbReference type="Proteomes" id="UP000050640"/>
    </source>
</evidence>
<protein>
    <submittedName>
        <fullName evidence="3">RanBD1 domain-containing protein</fullName>
    </submittedName>
</protein>
<proteinExistence type="predicted"/>
<keyword evidence="2" id="KW-1185">Reference proteome</keyword>
<name>A0A0R3RHZ0_9BILA</name>
<dbReference type="Proteomes" id="UP000050640">
    <property type="component" value="Unplaced"/>
</dbReference>
<sequence length="282" mass="32067">MSSSSSSSSSGGDGSNNYITTEQNSLLMNENGQNVSGTRIEKRMIGEWSSRNEDYDTKSQKFISSQKEATGFLRRTFSFQVGKTKELFKLDPETNAMIKLRYKDTSKHIIWPDCALPEEYNRSCLTLNAGRSKRKIIRFNHAGNHQATILRLINDRATGKDLPVVSFGSPRTFPRTKQKQQLFHNVYPSQTLPLTSLAKIREEKQTISVNLRSKSSERIVDIEDDRTPVPKRVINSVRRSESSDENESIVNLTAPRVEDESGFCEDDAVDQDNEPDLQIWRL</sequence>
<feature type="region of interest" description="Disordered" evidence="1">
    <location>
        <begin position="236"/>
        <end position="270"/>
    </location>
</feature>
<reference evidence="3" key="1">
    <citation type="submission" date="2017-02" db="UniProtKB">
        <authorList>
            <consortium name="WormBaseParasite"/>
        </authorList>
    </citation>
    <scope>IDENTIFICATION</scope>
</reference>
<evidence type="ECO:0000256" key="1">
    <source>
        <dbReference type="SAM" id="MobiDB-lite"/>
    </source>
</evidence>
<dbReference type="WBParaSite" id="EEL_0000109401-mRNA-1">
    <property type="protein sequence ID" value="EEL_0000109401-mRNA-1"/>
    <property type="gene ID" value="EEL_0000109401"/>
</dbReference>
<evidence type="ECO:0000313" key="3">
    <source>
        <dbReference type="WBParaSite" id="EEL_0000109401-mRNA-1"/>
    </source>
</evidence>
<organism evidence="2 3">
    <name type="scientific">Elaeophora elaphi</name>
    <dbReference type="NCBI Taxonomy" id="1147741"/>
    <lineage>
        <taxon>Eukaryota</taxon>
        <taxon>Metazoa</taxon>
        <taxon>Ecdysozoa</taxon>
        <taxon>Nematoda</taxon>
        <taxon>Chromadorea</taxon>
        <taxon>Rhabditida</taxon>
        <taxon>Spirurina</taxon>
        <taxon>Spiruromorpha</taxon>
        <taxon>Filarioidea</taxon>
        <taxon>Onchocercidae</taxon>
        <taxon>Elaeophora</taxon>
    </lineage>
</organism>
<dbReference type="AlphaFoldDB" id="A0A0R3RHZ0"/>
<dbReference type="STRING" id="1147741.A0A0R3RHZ0"/>